<feature type="coiled-coil region" evidence="1">
    <location>
        <begin position="32"/>
        <end position="88"/>
    </location>
</feature>
<evidence type="ECO:0000313" key="3">
    <source>
        <dbReference type="EMBL" id="NDY95982.1"/>
    </source>
</evidence>
<protein>
    <submittedName>
        <fullName evidence="3">Porin</fullName>
    </submittedName>
</protein>
<keyword evidence="4" id="KW-1185">Reference proteome</keyword>
<feature type="signal peptide" evidence="2">
    <location>
        <begin position="1"/>
        <end position="24"/>
    </location>
</feature>
<dbReference type="AlphaFoldDB" id="A0A845V0B7"/>
<accession>A0A845V0B7</accession>
<organism evidence="3 4">
    <name type="scientific">Wenzhouxiangella limi</name>
    <dbReference type="NCBI Taxonomy" id="2707351"/>
    <lineage>
        <taxon>Bacteria</taxon>
        <taxon>Pseudomonadati</taxon>
        <taxon>Pseudomonadota</taxon>
        <taxon>Gammaproteobacteria</taxon>
        <taxon>Chromatiales</taxon>
        <taxon>Wenzhouxiangellaceae</taxon>
        <taxon>Wenzhouxiangella</taxon>
    </lineage>
</organism>
<feature type="chain" id="PRO_5032397674" evidence="2">
    <location>
        <begin position="25"/>
        <end position="442"/>
    </location>
</feature>
<comment type="caution">
    <text evidence="3">The sequence shown here is derived from an EMBL/GenBank/DDBJ whole genome shotgun (WGS) entry which is preliminary data.</text>
</comment>
<dbReference type="EMBL" id="JAAGSC010000041">
    <property type="protein sequence ID" value="NDY95982.1"/>
    <property type="molecule type" value="Genomic_DNA"/>
</dbReference>
<dbReference type="Proteomes" id="UP000484885">
    <property type="component" value="Unassembled WGS sequence"/>
</dbReference>
<evidence type="ECO:0000256" key="1">
    <source>
        <dbReference type="SAM" id="Coils"/>
    </source>
</evidence>
<reference evidence="3 4" key="1">
    <citation type="submission" date="2020-02" db="EMBL/GenBank/DDBJ databases">
        <authorList>
            <person name="Zhang X.-Y."/>
        </authorList>
    </citation>
    <scope>NUCLEOTIDE SEQUENCE [LARGE SCALE GENOMIC DNA]</scope>
    <source>
        <strain evidence="3 4">C33</strain>
    </source>
</reference>
<keyword evidence="1" id="KW-0175">Coiled coil</keyword>
<gene>
    <name evidence="3" type="ORF">G3I74_09590</name>
</gene>
<dbReference type="SUPFAM" id="SSF56935">
    <property type="entry name" value="Porins"/>
    <property type="match status" value="1"/>
</dbReference>
<dbReference type="InterPro" id="IPR045748">
    <property type="entry name" value="DcaP"/>
</dbReference>
<proteinExistence type="predicted"/>
<dbReference type="RefSeq" id="WP_164211372.1">
    <property type="nucleotide sequence ID" value="NZ_JAAGSC010000041.1"/>
</dbReference>
<evidence type="ECO:0000313" key="4">
    <source>
        <dbReference type="Proteomes" id="UP000484885"/>
    </source>
</evidence>
<dbReference type="Pfam" id="PF19577">
    <property type="entry name" value="DcaP"/>
    <property type="match status" value="1"/>
</dbReference>
<name>A0A845V0B7_9GAMM</name>
<sequence>MKSRGLKKLVVALCVAGLTVPAWADADPSERERALEQRVADLERMVQRLLSEREDETEEAAPQLEQEVEELRAEVARLDTEKAEQVISPGTNFSFGGFIKHDMMYSRYSDGTPAPQSILRDFYVAGAVPVGGEESTTDFDTHARETRFIFNVERPEDGLQGYIEMDFTSRTGGDERLTNATSPSIRHMFVRWNNLLAGQHWSTFQNVGALPENLDFVGPAEGTIFVRQPQIRYTNGPWQFSLENPETTVTPFGGGGRIVTDTASVPDVVVRYNHSADWGSFVAAFMGRQLGIDGPGGTERETSFAFSLSGKFDIGRNDIRWMFSGGPGIGRYLGLNTANDAVLDAGGDLEAIDAYGGFLSYRHFWSDQWRSNFTLSAFSADNETNLTGFGVTEQAESAHVNLIYQANSKLRFGAEYIYGRREVESGASGNMNRLQFSTIYAF</sequence>
<keyword evidence="2" id="KW-0732">Signal</keyword>
<evidence type="ECO:0000256" key="2">
    <source>
        <dbReference type="SAM" id="SignalP"/>
    </source>
</evidence>